<organism evidence="1 2">
    <name type="scientific">Aliivibrio fischeri</name>
    <name type="common">Vibrio fischeri</name>
    <dbReference type="NCBI Taxonomy" id="668"/>
    <lineage>
        <taxon>Bacteria</taxon>
        <taxon>Pseudomonadati</taxon>
        <taxon>Pseudomonadota</taxon>
        <taxon>Gammaproteobacteria</taxon>
        <taxon>Vibrionales</taxon>
        <taxon>Vibrionaceae</taxon>
        <taxon>Aliivibrio</taxon>
    </lineage>
</organism>
<sequence>MSKDKFLAKMAIAYMQNHGHAPTDNQLNDWAELYAVLERKGN</sequence>
<evidence type="ECO:0000313" key="1">
    <source>
        <dbReference type="EMBL" id="GEK12032.1"/>
    </source>
</evidence>
<gene>
    <name evidence="1" type="ORF">AFI02nite_00680</name>
</gene>
<reference evidence="1 2" key="1">
    <citation type="submission" date="2019-07" db="EMBL/GenBank/DDBJ databases">
        <title>Whole genome shotgun sequence of Aliivibrio fischeri NBRC 101058.</title>
        <authorList>
            <person name="Hosoyama A."/>
            <person name="Uohara A."/>
            <person name="Ohji S."/>
            <person name="Ichikawa N."/>
        </authorList>
    </citation>
    <scope>NUCLEOTIDE SEQUENCE [LARGE SCALE GENOMIC DNA]</scope>
    <source>
        <strain evidence="1 2">NBRC 101058</strain>
    </source>
</reference>
<proteinExistence type="predicted"/>
<protein>
    <submittedName>
        <fullName evidence="1">Uncharacterized protein</fullName>
    </submittedName>
</protein>
<dbReference type="EMBL" id="BJTZ01000001">
    <property type="protein sequence ID" value="GEK12032.1"/>
    <property type="molecule type" value="Genomic_DNA"/>
</dbReference>
<evidence type="ECO:0000313" key="2">
    <source>
        <dbReference type="Proteomes" id="UP000321787"/>
    </source>
</evidence>
<dbReference type="AlphaFoldDB" id="A0A510UBT2"/>
<name>A0A510UBT2_ALIFS</name>
<accession>A0A510UBT2</accession>
<comment type="caution">
    <text evidence="1">The sequence shown here is derived from an EMBL/GenBank/DDBJ whole genome shotgun (WGS) entry which is preliminary data.</text>
</comment>
<dbReference type="Proteomes" id="UP000321787">
    <property type="component" value="Unassembled WGS sequence"/>
</dbReference>
<dbReference type="RefSeq" id="WP_146860489.1">
    <property type="nucleotide sequence ID" value="NZ_BJTZ01000001.1"/>
</dbReference>